<organism evidence="3 4">
    <name type="scientific">Ceratodon purpureus</name>
    <name type="common">Fire moss</name>
    <name type="synonym">Dicranum purpureum</name>
    <dbReference type="NCBI Taxonomy" id="3225"/>
    <lineage>
        <taxon>Eukaryota</taxon>
        <taxon>Viridiplantae</taxon>
        <taxon>Streptophyta</taxon>
        <taxon>Embryophyta</taxon>
        <taxon>Bryophyta</taxon>
        <taxon>Bryophytina</taxon>
        <taxon>Bryopsida</taxon>
        <taxon>Dicranidae</taxon>
        <taxon>Pseudoditrichales</taxon>
        <taxon>Ditrichaceae</taxon>
        <taxon>Ceratodon</taxon>
    </lineage>
</organism>
<feature type="region of interest" description="Disordered" evidence="1">
    <location>
        <begin position="39"/>
        <end position="79"/>
    </location>
</feature>
<evidence type="ECO:0008006" key="5">
    <source>
        <dbReference type="Google" id="ProtNLM"/>
    </source>
</evidence>
<keyword evidence="2" id="KW-0732">Signal</keyword>
<dbReference type="Proteomes" id="UP000822688">
    <property type="component" value="Chromosome 6"/>
</dbReference>
<dbReference type="EMBL" id="CM026427">
    <property type="protein sequence ID" value="KAG0570676.1"/>
    <property type="molecule type" value="Genomic_DNA"/>
</dbReference>
<feature type="compositionally biased region" description="Polar residues" evidence="1">
    <location>
        <begin position="45"/>
        <end position="54"/>
    </location>
</feature>
<proteinExistence type="predicted"/>
<feature type="chain" id="PRO_5035829719" description="Secreted protein" evidence="2">
    <location>
        <begin position="19"/>
        <end position="174"/>
    </location>
</feature>
<evidence type="ECO:0000256" key="2">
    <source>
        <dbReference type="SAM" id="SignalP"/>
    </source>
</evidence>
<evidence type="ECO:0000313" key="3">
    <source>
        <dbReference type="EMBL" id="KAG0570676.1"/>
    </source>
</evidence>
<feature type="signal peptide" evidence="2">
    <location>
        <begin position="1"/>
        <end position="18"/>
    </location>
</feature>
<accession>A0A8T0HFY6</accession>
<dbReference type="AlphaFoldDB" id="A0A8T0HFY6"/>
<sequence length="174" mass="18894">MCPRVVCVSVCLLSVSVSFPQDHELRVIRLGDSWHCEIRSGQDDGASQTATIRSQPPGGGPQPHDRSATGPSTPDRYSAERIPARASRWVTQLHDGRMATSRCESRVVHAGHVMVVRPVPRRVPVCRGPQNGWGRGRGNSLREQCGAVSSGGGRGRHCIYIFQGRKVRVLLGGP</sequence>
<gene>
    <name evidence="3" type="ORF">KC19_6G179800</name>
</gene>
<comment type="caution">
    <text evidence="3">The sequence shown here is derived from an EMBL/GenBank/DDBJ whole genome shotgun (WGS) entry which is preliminary data.</text>
</comment>
<reference evidence="3 4" key="1">
    <citation type="submission" date="2020-06" db="EMBL/GenBank/DDBJ databases">
        <title>WGS assembly of Ceratodon purpureus strain R40.</title>
        <authorList>
            <person name="Carey S.B."/>
            <person name="Jenkins J."/>
            <person name="Shu S."/>
            <person name="Lovell J.T."/>
            <person name="Sreedasyam A."/>
            <person name="Maumus F."/>
            <person name="Tiley G.P."/>
            <person name="Fernandez-Pozo N."/>
            <person name="Barry K."/>
            <person name="Chen C."/>
            <person name="Wang M."/>
            <person name="Lipzen A."/>
            <person name="Daum C."/>
            <person name="Saski C.A."/>
            <person name="Payton A.C."/>
            <person name="Mcbreen J.C."/>
            <person name="Conrad R.E."/>
            <person name="Kollar L.M."/>
            <person name="Olsson S."/>
            <person name="Huttunen S."/>
            <person name="Landis J.B."/>
            <person name="Wickett N.J."/>
            <person name="Johnson M.G."/>
            <person name="Rensing S.A."/>
            <person name="Grimwood J."/>
            <person name="Schmutz J."/>
            <person name="Mcdaniel S.F."/>
        </authorList>
    </citation>
    <scope>NUCLEOTIDE SEQUENCE [LARGE SCALE GENOMIC DNA]</scope>
    <source>
        <strain evidence="3 4">R40</strain>
    </source>
</reference>
<evidence type="ECO:0000313" key="4">
    <source>
        <dbReference type="Proteomes" id="UP000822688"/>
    </source>
</evidence>
<keyword evidence="4" id="KW-1185">Reference proteome</keyword>
<name>A0A8T0HFY6_CERPU</name>
<evidence type="ECO:0000256" key="1">
    <source>
        <dbReference type="SAM" id="MobiDB-lite"/>
    </source>
</evidence>
<protein>
    <recommendedName>
        <fullName evidence="5">Secreted protein</fullName>
    </recommendedName>
</protein>